<dbReference type="InterPro" id="IPR015867">
    <property type="entry name" value="N-reg_PII/ATP_PRibTrfase_C"/>
</dbReference>
<dbReference type="EMBL" id="CP063982">
    <property type="protein sequence ID" value="UOD49621.1"/>
    <property type="molecule type" value="Genomic_DNA"/>
</dbReference>
<organism evidence="1 2">
    <name type="scientific">Orrella daihaiensis</name>
    <dbReference type="NCBI Taxonomy" id="2782176"/>
    <lineage>
        <taxon>Bacteria</taxon>
        <taxon>Pseudomonadati</taxon>
        <taxon>Pseudomonadota</taxon>
        <taxon>Betaproteobacteria</taxon>
        <taxon>Burkholderiales</taxon>
        <taxon>Alcaligenaceae</taxon>
        <taxon>Orrella</taxon>
    </lineage>
</organism>
<reference evidence="1 2" key="1">
    <citation type="submission" date="2020-11" db="EMBL/GenBank/DDBJ databases">
        <title>Algicoccus daihaiensis sp.nov., isolated from Daihai Lake in Inner Mongolia.</title>
        <authorList>
            <person name="Kai J."/>
        </authorList>
    </citation>
    <scope>NUCLEOTIDE SEQUENCE [LARGE SCALE GENOMIC DNA]</scope>
    <source>
        <strain evidence="2">f23</strain>
    </source>
</reference>
<dbReference type="Proteomes" id="UP000831607">
    <property type="component" value="Chromosome"/>
</dbReference>
<keyword evidence="2" id="KW-1185">Reference proteome</keyword>
<dbReference type="InterPro" id="IPR002187">
    <property type="entry name" value="N-reg_PII"/>
</dbReference>
<evidence type="ECO:0000313" key="1">
    <source>
        <dbReference type="EMBL" id="UOD49621.1"/>
    </source>
</evidence>
<dbReference type="Gene3D" id="3.30.70.120">
    <property type="match status" value="1"/>
</dbReference>
<dbReference type="InterPro" id="IPR011322">
    <property type="entry name" value="N-reg_PII-like_a/b"/>
</dbReference>
<dbReference type="Pfam" id="PF00543">
    <property type="entry name" value="P-II"/>
    <property type="match status" value="1"/>
</dbReference>
<gene>
    <name evidence="1" type="ORF">DHf2319_09070</name>
</gene>
<sequence length="100" mass="11205">MEKHKRTLLVVIAEANIERMLVQDIRRLGAAGYTVTDVRGGGHSGVREGTWEADRTIRMEVVCEGGVADKIAEHMLAEYGKHYGLTLYFSEVSVLRPNKF</sequence>
<dbReference type="SUPFAM" id="SSF54913">
    <property type="entry name" value="GlnB-like"/>
    <property type="match status" value="1"/>
</dbReference>
<protein>
    <submittedName>
        <fullName evidence="1">Transcriptional regulator</fullName>
    </submittedName>
</protein>
<proteinExistence type="predicted"/>
<dbReference type="RefSeq" id="WP_243477848.1">
    <property type="nucleotide sequence ID" value="NZ_CP063982.1"/>
</dbReference>
<accession>A0ABY4AH61</accession>
<evidence type="ECO:0000313" key="2">
    <source>
        <dbReference type="Proteomes" id="UP000831607"/>
    </source>
</evidence>
<name>A0ABY4AH61_9BURK</name>